<dbReference type="InterPro" id="IPR009003">
    <property type="entry name" value="Peptidase_S1_PA"/>
</dbReference>
<evidence type="ECO:0000313" key="1">
    <source>
        <dbReference type="EMBL" id="CDZ91940.1"/>
    </source>
</evidence>
<sequence length="260" mass="26785">MRRALLLVTACAAVLLAPAPGAAAHVPDERIVLRPGDGITFTSADPAPGWCSVGAVGHDREGRLVAVTAGHCWQNGAGEVWKVGEQGHGPIGTETSVYSPGSVDPLGVPTDAVPDYAVILLDETRVRGSNTSAPDADGEVVALESIGSLPDGDQDIGRHCAAGHTTGIACGPLPLVDALDVAGTRDVLVNPNSLNSWLVMQQGDSGGPLVRTDTGEWLGLAVGYRPDDVRFAVYQRADRIVEDLDARGGIGAGFTLVCTP</sequence>
<dbReference type="GO" id="GO:0008233">
    <property type="term" value="F:peptidase activity"/>
    <property type="evidence" value="ECO:0007669"/>
    <property type="project" value="UniProtKB-KW"/>
</dbReference>
<proteinExistence type="predicted"/>
<dbReference type="RefSeq" id="WP_010595308.1">
    <property type="nucleotide sequence ID" value="NZ_CP023714.1"/>
</dbReference>
<protein>
    <submittedName>
        <fullName evidence="1">Serine protease</fullName>
    </submittedName>
</protein>
<dbReference type="Proteomes" id="UP000042997">
    <property type="component" value="Unassembled WGS sequence"/>
</dbReference>
<dbReference type="SUPFAM" id="SSF50494">
    <property type="entry name" value="Trypsin-like serine proteases"/>
    <property type="match status" value="1"/>
</dbReference>
<keyword evidence="1" id="KW-0378">Hydrolase</keyword>
<keyword evidence="1" id="KW-0645">Protease</keyword>
<name>A0A098BUQ3_9NOCA</name>
<dbReference type="Gene3D" id="2.40.10.10">
    <property type="entry name" value="Trypsin-like serine proteases"/>
    <property type="match status" value="2"/>
</dbReference>
<dbReference type="AlphaFoldDB" id="A0A098BUQ3"/>
<gene>
    <name evidence="1" type="ORF">RHRU231_90025</name>
</gene>
<organism evidence="1 2">
    <name type="scientific">Rhodococcus ruber</name>
    <dbReference type="NCBI Taxonomy" id="1830"/>
    <lineage>
        <taxon>Bacteria</taxon>
        <taxon>Bacillati</taxon>
        <taxon>Actinomycetota</taxon>
        <taxon>Actinomycetes</taxon>
        <taxon>Mycobacteriales</taxon>
        <taxon>Nocardiaceae</taxon>
        <taxon>Rhodococcus</taxon>
    </lineage>
</organism>
<dbReference type="InterPro" id="IPR043504">
    <property type="entry name" value="Peptidase_S1_PA_chymotrypsin"/>
</dbReference>
<dbReference type="eggNOG" id="ENOG5031XXQ">
    <property type="taxonomic scope" value="Bacteria"/>
</dbReference>
<dbReference type="GeneID" id="66836167"/>
<dbReference type="GO" id="GO:0006508">
    <property type="term" value="P:proteolysis"/>
    <property type="evidence" value="ECO:0007669"/>
    <property type="project" value="UniProtKB-KW"/>
</dbReference>
<dbReference type="KEGG" id="rrz:CS378_04370"/>
<evidence type="ECO:0000313" key="2">
    <source>
        <dbReference type="Proteomes" id="UP000042997"/>
    </source>
</evidence>
<reference evidence="1 2" key="1">
    <citation type="journal article" date="2014" name="Genome Announc.">
        <title>Draft Genome Sequence of Propane- and Butane-Oxidizing Actinobacterium Rhodococcus ruber IEGM 231.</title>
        <authorList>
            <person name="Ivshina I.B."/>
            <person name="Kuyukina M.S."/>
            <person name="Krivoruchko A.V."/>
            <person name="Barbe V."/>
            <person name="Fischer C."/>
        </authorList>
    </citation>
    <scope>NUCLEOTIDE SEQUENCE [LARGE SCALE GENOMIC DNA]</scope>
</reference>
<dbReference type="OrthoDB" id="4536940at2"/>
<dbReference type="EMBL" id="CCSD01000105">
    <property type="protein sequence ID" value="CDZ91940.1"/>
    <property type="molecule type" value="Genomic_DNA"/>
</dbReference>
<accession>A0A098BUQ3</accession>